<sequence length="170" mass="19321">MSHYHLPEVLEANPTYFSLCAYSGAENCFTALLNLFPSGIRSDELKQSDDFGRSPIHFACKTGITPVQVACYYGNLNIVSFFFEIVPFKEANYGRNSDRVIRNLIMGELITYDPNKRDLVLLHRQQTPLHFACDGRNVNIVNYFVTRPDLISEQINKTGKSSRTVKFSLS</sequence>
<name>A0ABR2HP41_9EUKA</name>
<organism evidence="1 2">
    <name type="scientific">Tritrichomonas musculus</name>
    <dbReference type="NCBI Taxonomy" id="1915356"/>
    <lineage>
        <taxon>Eukaryota</taxon>
        <taxon>Metamonada</taxon>
        <taxon>Parabasalia</taxon>
        <taxon>Tritrichomonadida</taxon>
        <taxon>Tritrichomonadidae</taxon>
        <taxon>Tritrichomonas</taxon>
    </lineage>
</organism>
<accession>A0ABR2HP41</accession>
<comment type="caution">
    <text evidence="1">The sequence shown here is derived from an EMBL/GenBank/DDBJ whole genome shotgun (WGS) entry which is preliminary data.</text>
</comment>
<dbReference type="InterPro" id="IPR036770">
    <property type="entry name" value="Ankyrin_rpt-contain_sf"/>
</dbReference>
<evidence type="ECO:0008006" key="3">
    <source>
        <dbReference type="Google" id="ProtNLM"/>
    </source>
</evidence>
<reference evidence="1 2" key="1">
    <citation type="submission" date="2024-04" db="EMBL/GenBank/DDBJ databases">
        <title>Tritrichomonas musculus Genome.</title>
        <authorList>
            <person name="Alves-Ferreira E."/>
            <person name="Grigg M."/>
            <person name="Lorenzi H."/>
            <person name="Galac M."/>
        </authorList>
    </citation>
    <scope>NUCLEOTIDE SEQUENCE [LARGE SCALE GENOMIC DNA]</scope>
    <source>
        <strain evidence="1 2">EAF2021</strain>
    </source>
</reference>
<dbReference type="SUPFAM" id="SSF48403">
    <property type="entry name" value="Ankyrin repeat"/>
    <property type="match status" value="1"/>
</dbReference>
<dbReference type="SMART" id="SM00248">
    <property type="entry name" value="ANK"/>
    <property type="match status" value="2"/>
</dbReference>
<dbReference type="Proteomes" id="UP001470230">
    <property type="component" value="Unassembled WGS sequence"/>
</dbReference>
<gene>
    <name evidence="1" type="ORF">M9Y10_018346</name>
</gene>
<proteinExistence type="predicted"/>
<dbReference type="EMBL" id="JAPFFF010000024">
    <property type="protein sequence ID" value="KAK8850222.1"/>
    <property type="molecule type" value="Genomic_DNA"/>
</dbReference>
<dbReference type="InterPro" id="IPR002110">
    <property type="entry name" value="Ankyrin_rpt"/>
</dbReference>
<evidence type="ECO:0000313" key="1">
    <source>
        <dbReference type="EMBL" id="KAK8850222.1"/>
    </source>
</evidence>
<dbReference type="Gene3D" id="1.25.40.20">
    <property type="entry name" value="Ankyrin repeat-containing domain"/>
    <property type="match status" value="1"/>
</dbReference>
<dbReference type="Pfam" id="PF00023">
    <property type="entry name" value="Ank"/>
    <property type="match status" value="1"/>
</dbReference>
<keyword evidence="2" id="KW-1185">Reference proteome</keyword>
<evidence type="ECO:0000313" key="2">
    <source>
        <dbReference type="Proteomes" id="UP001470230"/>
    </source>
</evidence>
<protein>
    <recommendedName>
        <fullName evidence="3">ANK_REP_REGION domain-containing protein</fullName>
    </recommendedName>
</protein>